<accession>A0AAX2AB84</accession>
<keyword evidence="1" id="KW-0175">Coiled coil</keyword>
<dbReference type="AlphaFoldDB" id="A0AAX2AB84"/>
<keyword evidence="5" id="KW-1185">Reference proteome</keyword>
<dbReference type="EMBL" id="CP031217">
    <property type="protein sequence ID" value="AXH12342.1"/>
    <property type="molecule type" value="Genomic_DNA"/>
</dbReference>
<name>A0AAX2AB84_9BACT</name>
<dbReference type="Gene3D" id="1.20.1330.10">
    <property type="entry name" value="f41 fragment of flagellin, N-terminal domain"/>
    <property type="match status" value="1"/>
</dbReference>
<evidence type="ECO:0000313" key="2">
    <source>
        <dbReference type="EMBL" id="AXH12342.1"/>
    </source>
</evidence>
<feature type="coiled-coil region" evidence="1">
    <location>
        <begin position="42"/>
        <end position="107"/>
    </location>
</feature>
<evidence type="ECO:0008006" key="6">
    <source>
        <dbReference type="Google" id="ProtNLM"/>
    </source>
</evidence>
<evidence type="ECO:0000313" key="4">
    <source>
        <dbReference type="Proteomes" id="UP000253850"/>
    </source>
</evidence>
<dbReference type="RefSeq" id="WP_114839176.1">
    <property type="nucleotide sequence ID" value="NZ_CP031217.1"/>
</dbReference>
<proteinExistence type="predicted"/>
<dbReference type="EMBL" id="PDKM01000002">
    <property type="protein sequence ID" value="RXK10726.1"/>
    <property type="molecule type" value="Genomic_DNA"/>
</dbReference>
<protein>
    <recommendedName>
        <fullName evidence="6">Flagellin</fullName>
    </recommendedName>
</protein>
<reference evidence="2 4" key="2">
    <citation type="submission" date="2018-07" db="EMBL/GenBank/DDBJ databases">
        <title>Complete genome of the Arcobacter bivalviorum type strain LMG 26154.</title>
        <authorList>
            <person name="Miller W.G."/>
            <person name="Yee E."/>
            <person name="Bono J.L."/>
        </authorList>
    </citation>
    <scope>NUCLEOTIDE SEQUENCE [LARGE SCALE GENOMIC DNA]</scope>
    <source>
        <strain evidence="2 4">LMG 26154</strain>
    </source>
</reference>
<sequence>MDINNVNNNINSLNNSVDYQLNKTNESSKIEDKSSDFLRLTINEYNKKRDELSESLQAFNNGIAITKTAEVGLSKQEDILNSIQSKLDSLNEDTQNKNEIKNDINKELLKFKEEAFQTKYKRENLIALDEYEENLAITVSTKEAHYSINKPNTPQIANSLAQEFSRNDFNNEESLNLTKDQVQLAKKEILGIKEEFSDLSSKLQDSAKDSISQQINLSKQNMRNKEVNFGKEMNDFSKSNITSNMGYLAASQANIMQEQSVRLLSK</sequence>
<reference evidence="3 5" key="1">
    <citation type="submission" date="2017-10" db="EMBL/GenBank/DDBJ databases">
        <title>Genomics of the genus Arcobacter.</title>
        <authorList>
            <person name="Perez-Cataluna A."/>
            <person name="Figueras M.J."/>
        </authorList>
    </citation>
    <scope>NUCLEOTIDE SEQUENCE [LARGE SCALE GENOMIC DNA]</scope>
    <source>
        <strain evidence="3 5">CECT 7835</strain>
    </source>
</reference>
<dbReference type="Proteomes" id="UP000253850">
    <property type="component" value="Chromosome"/>
</dbReference>
<dbReference type="KEGG" id="hbv:ABIV_1346"/>
<gene>
    <name evidence="2" type="ORF">ABIV_1346</name>
    <name evidence="3" type="ORF">CRV05_05465</name>
</gene>
<evidence type="ECO:0000256" key="1">
    <source>
        <dbReference type="SAM" id="Coils"/>
    </source>
</evidence>
<evidence type="ECO:0000313" key="3">
    <source>
        <dbReference type="EMBL" id="RXK10726.1"/>
    </source>
</evidence>
<organism evidence="3 5">
    <name type="scientific">Halarcobacter bivalviorum</name>
    <dbReference type="NCBI Taxonomy" id="663364"/>
    <lineage>
        <taxon>Bacteria</taxon>
        <taxon>Pseudomonadati</taxon>
        <taxon>Campylobacterota</taxon>
        <taxon>Epsilonproteobacteria</taxon>
        <taxon>Campylobacterales</taxon>
        <taxon>Arcobacteraceae</taxon>
        <taxon>Halarcobacter</taxon>
    </lineage>
</organism>
<evidence type="ECO:0000313" key="5">
    <source>
        <dbReference type="Proteomes" id="UP000289193"/>
    </source>
</evidence>
<dbReference type="Proteomes" id="UP000289193">
    <property type="component" value="Unassembled WGS sequence"/>
</dbReference>